<reference evidence="2 3" key="1">
    <citation type="submission" date="2016-12" db="EMBL/GenBank/DDBJ databases">
        <title>Diversity of luminous bacteria.</title>
        <authorList>
            <person name="Yoshizawa S."/>
            <person name="Kogure K."/>
        </authorList>
    </citation>
    <scope>NUCLEOTIDE SEQUENCE [LARGE SCALE GENOMIC DNA]</scope>
    <source>
        <strain evidence="2 3">SA4-48</strain>
    </source>
</reference>
<gene>
    <name evidence="2" type="ORF">BTO11_15485</name>
</gene>
<dbReference type="AlphaFoldDB" id="A0A2S7UY43"/>
<dbReference type="EMBL" id="MSCH01000003">
    <property type="protein sequence ID" value="PQJ54916.1"/>
    <property type="molecule type" value="Genomic_DNA"/>
</dbReference>
<proteinExistence type="predicted"/>
<dbReference type="Proteomes" id="UP000239007">
    <property type="component" value="Unassembled WGS sequence"/>
</dbReference>
<feature type="compositionally biased region" description="Polar residues" evidence="1">
    <location>
        <begin position="48"/>
        <end position="58"/>
    </location>
</feature>
<protein>
    <submittedName>
        <fullName evidence="2">Uncharacterized protein</fullName>
    </submittedName>
</protein>
<dbReference type="RefSeq" id="WP_181135937.1">
    <property type="nucleotide sequence ID" value="NZ_BMYG01000001.1"/>
</dbReference>
<accession>A0A2S7UY43</accession>
<comment type="caution">
    <text evidence="2">The sequence shown here is derived from an EMBL/GenBank/DDBJ whole genome shotgun (WGS) entry which is preliminary data.</text>
</comment>
<keyword evidence="3" id="KW-1185">Reference proteome</keyword>
<organism evidence="2 3">
    <name type="scientific">Psychrosphaera saromensis</name>
    <dbReference type="NCBI Taxonomy" id="716813"/>
    <lineage>
        <taxon>Bacteria</taxon>
        <taxon>Pseudomonadati</taxon>
        <taxon>Pseudomonadota</taxon>
        <taxon>Gammaproteobacteria</taxon>
        <taxon>Alteromonadales</taxon>
        <taxon>Pseudoalteromonadaceae</taxon>
        <taxon>Psychrosphaera</taxon>
    </lineage>
</organism>
<evidence type="ECO:0000313" key="3">
    <source>
        <dbReference type="Proteomes" id="UP000239007"/>
    </source>
</evidence>
<feature type="compositionally biased region" description="Polar residues" evidence="1">
    <location>
        <begin position="74"/>
        <end position="105"/>
    </location>
</feature>
<sequence length="218" mass="23767">MYSSLQQQCLVELGITPFDLNDKYKTPAEPVVGSEHASIGLGELKPEPNSSSSGTQTRLLRPKPVQAHSEPVTAATSAVDTSESTRLNQSASLSQTSNLPTTAPLSETVATPKAPMENHWLNCSDKFIADIKVVFPQITLSVLAFDAMVALIQEQGDKKVYWKIASKFVAQYVQLESIGQDTVITSPLPHELSPAQKKELWLLLQSYATQSAQTIQEN</sequence>
<evidence type="ECO:0000256" key="1">
    <source>
        <dbReference type="SAM" id="MobiDB-lite"/>
    </source>
</evidence>
<feature type="region of interest" description="Disordered" evidence="1">
    <location>
        <begin position="39"/>
        <end position="105"/>
    </location>
</feature>
<evidence type="ECO:0000313" key="2">
    <source>
        <dbReference type="EMBL" id="PQJ54916.1"/>
    </source>
</evidence>
<name>A0A2S7UY43_9GAMM</name>